<organism evidence="3 4">
    <name type="scientific">Maribacter arenosus</name>
    <dbReference type="NCBI Taxonomy" id="1854708"/>
    <lineage>
        <taxon>Bacteria</taxon>
        <taxon>Pseudomonadati</taxon>
        <taxon>Bacteroidota</taxon>
        <taxon>Flavobacteriia</taxon>
        <taxon>Flavobacteriales</taxon>
        <taxon>Flavobacteriaceae</taxon>
        <taxon>Maribacter</taxon>
    </lineage>
</organism>
<sequence length="109" mass="13103">METNSVDKITKAKKRVKELKGFYTHLTIYIFINLFLMVAKLVGSHFYGNAFMGPFWHFSTFATPFFWGIGLSFHALKVFRKNPFFSKKWESRQIRKYMEKDRKEAEKYK</sequence>
<protein>
    <submittedName>
        <fullName evidence="3">2TM domain-containing protein</fullName>
    </submittedName>
</protein>
<feature type="transmembrane region" description="Helical" evidence="1">
    <location>
        <begin position="21"/>
        <end position="43"/>
    </location>
</feature>
<keyword evidence="1" id="KW-0472">Membrane</keyword>
<keyword evidence="1" id="KW-0812">Transmembrane</keyword>
<keyword evidence="4" id="KW-1185">Reference proteome</keyword>
<evidence type="ECO:0000313" key="3">
    <source>
        <dbReference type="EMBL" id="MBD0849292.1"/>
    </source>
</evidence>
<dbReference type="Pfam" id="PF13239">
    <property type="entry name" value="2TM"/>
    <property type="match status" value="1"/>
</dbReference>
<proteinExistence type="predicted"/>
<feature type="domain" description="2TM" evidence="2">
    <location>
        <begin position="11"/>
        <end position="99"/>
    </location>
</feature>
<gene>
    <name evidence="3" type="ORF">HPE63_01310</name>
</gene>
<evidence type="ECO:0000256" key="1">
    <source>
        <dbReference type="SAM" id="Phobius"/>
    </source>
</evidence>
<dbReference type="EMBL" id="JABTCG010000001">
    <property type="protein sequence ID" value="MBD0849292.1"/>
    <property type="molecule type" value="Genomic_DNA"/>
</dbReference>
<feature type="transmembrane region" description="Helical" evidence="1">
    <location>
        <begin position="55"/>
        <end position="79"/>
    </location>
</feature>
<dbReference type="InterPro" id="IPR025698">
    <property type="entry name" value="2TM_dom"/>
</dbReference>
<dbReference type="RefSeq" id="WP_188312422.1">
    <property type="nucleotide sequence ID" value="NZ_JABTCG010000001.1"/>
</dbReference>
<accession>A0ABR7V6T8</accession>
<comment type="caution">
    <text evidence="3">The sequence shown here is derived from an EMBL/GenBank/DDBJ whole genome shotgun (WGS) entry which is preliminary data.</text>
</comment>
<name>A0ABR7V6T8_9FLAO</name>
<reference evidence="3 4" key="1">
    <citation type="submission" date="2020-05" db="EMBL/GenBank/DDBJ databases">
        <title>The draft genome sequence of Maribacter arenosus CAU 1321.</title>
        <authorList>
            <person name="Mu L."/>
        </authorList>
    </citation>
    <scope>NUCLEOTIDE SEQUENCE [LARGE SCALE GENOMIC DNA]</scope>
    <source>
        <strain evidence="3 4">CAU 1321</strain>
    </source>
</reference>
<evidence type="ECO:0000259" key="2">
    <source>
        <dbReference type="Pfam" id="PF13239"/>
    </source>
</evidence>
<evidence type="ECO:0000313" key="4">
    <source>
        <dbReference type="Proteomes" id="UP000598350"/>
    </source>
</evidence>
<keyword evidence="1" id="KW-1133">Transmembrane helix</keyword>
<dbReference type="Proteomes" id="UP000598350">
    <property type="component" value="Unassembled WGS sequence"/>
</dbReference>